<dbReference type="PANTHER" id="PTHR33490">
    <property type="entry name" value="BLR5614 PROTEIN-RELATED"/>
    <property type="match status" value="1"/>
</dbReference>
<dbReference type="Proteomes" id="UP000215188">
    <property type="component" value="Unassembled WGS sequence"/>
</dbReference>
<dbReference type="OrthoDB" id="5438043at2"/>
<comment type="caution">
    <text evidence="2">The sequence shown here is derived from an EMBL/GenBank/DDBJ whole genome shotgun (WGS) entry which is preliminary data.</text>
</comment>
<dbReference type="EMBL" id="NJGG01000001">
    <property type="protein sequence ID" value="OXL16375.1"/>
    <property type="molecule type" value="Genomic_DNA"/>
</dbReference>
<proteinExistence type="predicted"/>
<gene>
    <name evidence="2" type="ORF">AOC33_04745</name>
</gene>
<reference evidence="2 3" key="1">
    <citation type="submission" date="2017-06" db="EMBL/GenBank/DDBJ databases">
        <title>Reclassification of a Polynucleobacter cosmopolitanus strain isolated from tropical Lake Victoria as Polynucleobacter victoriensis comb. nov.</title>
        <authorList>
            <person name="Hahn M.W."/>
        </authorList>
    </citation>
    <scope>NUCLEOTIDE SEQUENCE [LARGE SCALE GENOMIC DNA]</scope>
    <source>
        <strain evidence="2 3">MWH-MoIso2</strain>
    </source>
</reference>
<keyword evidence="3" id="KW-1185">Reference proteome</keyword>
<protein>
    <recommendedName>
        <fullName evidence="1">Transglutaminase-like domain-containing protein</fullName>
    </recommendedName>
</protein>
<dbReference type="Pfam" id="PF08379">
    <property type="entry name" value="Bact_transglu_N"/>
    <property type="match status" value="1"/>
</dbReference>
<feature type="domain" description="Transglutaminase-like" evidence="1">
    <location>
        <begin position="172"/>
        <end position="248"/>
    </location>
</feature>
<dbReference type="Pfam" id="PF01841">
    <property type="entry name" value="Transglut_core"/>
    <property type="match status" value="1"/>
</dbReference>
<dbReference type="AlphaFoldDB" id="A0A229FWL1"/>
<dbReference type="InterPro" id="IPR038765">
    <property type="entry name" value="Papain-like_cys_pep_sf"/>
</dbReference>
<dbReference type="SMART" id="SM00460">
    <property type="entry name" value="TGc"/>
    <property type="match status" value="1"/>
</dbReference>
<dbReference type="SUPFAM" id="SSF54001">
    <property type="entry name" value="Cysteine proteinases"/>
    <property type="match status" value="1"/>
</dbReference>
<dbReference type="Gene3D" id="3.10.620.30">
    <property type="match status" value="1"/>
</dbReference>
<dbReference type="InterPro" id="IPR013589">
    <property type="entry name" value="Bac_transglu_N"/>
</dbReference>
<name>A0A229FWL1_9BURK</name>
<sequence>MNMKVSLKHVTHYQYSQAVQLGPQLIKLRPAPHCRTPISSYQLNIKPSTYFINWQQDPFSNHVARLVFTEKTNFFEINVELTAELKTINPFDFFVEPSAEHHPFTYEPNLIAGLSPYLETEICGPLFQAFIKTVPQEKRHTIEYIVYLNQLVFNKVRYMVRHEPGVQSTEETLQLNSGSCRDSSWLLVQLCRHMGIAARFVSGYLIEANTDWHNLNSPAESQENVAELHAWCEVFIPGAGWVGIDPTSGLLATEGHIPLAAAPDPSNAMPIYGELDVCEVEMSHKITTLMHKA</sequence>
<accession>A0A229FWL1</accession>
<evidence type="ECO:0000313" key="3">
    <source>
        <dbReference type="Proteomes" id="UP000215188"/>
    </source>
</evidence>
<dbReference type="InterPro" id="IPR002931">
    <property type="entry name" value="Transglutaminase-like"/>
</dbReference>
<dbReference type="PANTHER" id="PTHR33490:SF1">
    <property type="entry name" value="SLL1233 PROTEIN"/>
    <property type="match status" value="1"/>
</dbReference>
<organism evidence="2 3">
    <name type="scientific">Polynucleobacter cosmopolitanus</name>
    <dbReference type="NCBI Taxonomy" id="351345"/>
    <lineage>
        <taxon>Bacteria</taxon>
        <taxon>Pseudomonadati</taxon>
        <taxon>Pseudomonadota</taxon>
        <taxon>Betaproteobacteria</taxon>
        <taxon>Burkholderiales</taxon>
        <taxon>Burkholderiaceae</taxon>
        <taxon>Polynucleobacter</taxon>
    </lineage>
</organism>
<evidence type="ECO:0000313" key="2">
    <source>
        <dbReference type="EMBL" id="OXL16375.1"/>
    </source>
</evidence>
<evidence type="ECO:0000259" key="1">
    <source>
        <dbReference type="SMART" id="SM00460"/>
    </source>
</evidence>